<sequence length="919" mass="102354">MNAGVRALLLQAGLPTDWFPAAARYYALARNLTWKHDGPSGKKTAYEARFGRAWDKSVPPFGSGVIVFNDGHAKFEPSGRAAIVVGLVLTHDHHMNLEVVLLDDLRMDAAKPVLEWKILDHSLPAKSLRLRPTYEDQTEHLHFGQFATGDEEVSAEIRYCARCSRPEPGVVRCDKCRFGAAARSRHVCAWTEAEDAAIRSGKELFVPRWQTVVGSHPDVFKLNFRSGKDVRARAVNLKLVKEPREQPQLEISTIELEIDALDENPECLVTEAIPAAAAMKTPDGRAALEKEMKTLSESGTLKLENVIQREDAAALKDARFVKLKPIFGVKNSELPPEHHKTKCRVVAQGCIVADASKRRVMDSEFSFDKPAGIVAMRMAMSAAILENGREAEGVFFDIDGAYLHAPLKGPPVYGYVRELAGILKGHAAEKCKRINEPVVKIERALYGLKRSASDFSHFARDKLVSIGWLESSSDRNLYSKKEKGGWVTYLVLYVDDGAIFGRSDAAARAMEEIPGLFEISKTSQLSAASKEQPVLYLGINIYPEGNAAAWVLDMEANDTMVATKAPESRQRSTPMSRRVEAVESLHKQACSEEHRSTIGQLLWLTRTTRPDLAHAVFQIARHVDRWTSDAERALTEVLKYLVKHTSVALRYTIPIKDTDSGIHLEAHCDADFHADGSTSGYVLFFKEPTENTRHSVDWGSRRQRRTVASTAEVEIVAMHDVTQLCVFPAATFISELGEWPAVRILAGNETALKAVARGFSDKLLYVNKTQRISIKWLHELSADELVGFEYVATRAKQADALTKPTSADVFRKTLHSWGLSQERDERAIAIAYSSEAVKNYNNDHFITEDRRQHALSLWNTLSFASMRAEMGENPRAAEVIEALVTRAHAIQKQLSKEYQSDTLLRDCLARSVQGESFAA</sequence>
<accession>A0A5J4YPI2</accession>
<dbReference type="AlphaFoldDB" id="A0A5J4YPI2"/>
<comment type="caution">
    <text evidence="1">The sequence shown here is derived from an EMBL/GenBank/DDBJ whole genome shotgun (WGS) entry which is preliminary data.</text>
</comment>
<protein>
    <submittedName>
        <fullName evidence="1">Copia protein</fullName>
    </submittedName>
</protein>
<proteinExistence type="predicted"/>
<dbReference type="Proteomes" id="UP000324585">
    <property type="component" value="Unassembled WGS sequence"/>
</dbReference>
<dbReference type="PANTHER" id="PTHR11439">
    <property type="entry name" value="GAG-POL-RELATED RETROTRANSPOSON"/>
    <property type="match status" value="1"/>
</dbReference>
<reference evidence="2" key="1">
    <citation type="journal article" date="2019" name="Nat. Commun.">
        <title>Expansion of phycobilisome linker gene families in mesophilic red algae.</title>
        <authorList>
            <person name="Lee J."/>
            <person name="Kim D."/>
            <person name="Bhattacharya D."/>
            <person name="Yoon H.S."/>
        </authorList>
    </citation>
    <scope>NUCLEOTIDE SEQUENCE [LARGE SCALE GENOMIC DNA]</scope>
    <source>
        <strain evidence="2">CCMP 1328</strain>
    </source>
</reference>
<organism evidence="1 2">
    <name type="scientific">Porphyridium purpureum</name>
    <name type="common">Red alga</name>
    <name type="synonym">Porphyridium cruentum</name>
    <dbReference type="NCBI Taxonomy" id="35688"/>
    <lineage>
        <taxon>Eukaryota</taxon>
        <taxon>Rhodophyta</taxon>
        <taxon>Bangiophyceae</taxon>
        <taxon>Porphyridiales</taxon>
        <taxon>Porphyridiaceae</taxon>
        <taxon>Porphyridium</taxon>
    </lineage>
</organism>
<dbReference type="OrthoDB" id="7789875at2759"/>
<evidence type="ECO:0000313" key="1">
    <source>
        <dbReference type="EMBL" id="KAA8493218.1"/>
    </source>
</evidence>
<dbReference type="EMBL" id="VRMN01000007">
    <property type="protein sequence ID" value="KAA8493218.1"/>
    <property type="molecule type" value="Genomic_DNA"/>
</dbReference>
<evidence type="ECO:0000313" key="2">
    <source>
        <dbReference type="Proteomes" id="UP000324585"/>
    </source>
</evidence>
<name>A0A5J4YPI2_PORPP</name>
<dbReference type="PANTHER" id="PTHR11439:SF483">
    <property type="entry name" value="PEPTIDE SYNTHASE GLIP-LIKE, PUTATIVE (AFU_ORTHOLOGUE AFUA_3G12920)-RELATED"/>
    <property type="match status" value="1"/>
</dbReference>
<gene>
    <name evidence="1" type="ORF">FVE85_8663</name>
</gene>
<keyword evidence="2" id="KW-1185">Reference proteome</keyword>